<evidence type="ECO:0000313" key="4">
    <source>
        <dbReference type="Proteomes" id="UP000015354"/>
    </source>
</evidence>
<evidence type="ECO:0000259" key="2">
    <source>
        <dbReference type="PROSITE" id="PS50127"/>
    </source>
</evidence>
<evidence type="ECO:0000256" key="1">
    <source>
        <dbReference type="SAM" id="MobiDB-lite"/>
    </source>
</evidence>
<proteinExistence type="predicted"/>
<dbReference type="Gene3D" id="3.10.110.10">
    <property type="entry name" value="Ubiquitin Conjugating Enzyme"/>
    <property type="match status" value="1"/>
</dbReference>
<protein>
    <submittedName>
        <fullName evidence="3">Ubiquitin-conjugating enzyme protein</fullName>
    </submittedName>
</protein>
<dbReference type="FunFam" id="3.10.110.10:FF:000051">
    <property type="entry name" value="ubiquitin-conjugating enzyme E2 R2-like"/>
    <property type="match status" value="1"/>
</dbReference>
<dbReference type="OrthoDB" id="19692at2759"/>
<dbReference type="SMART" id="SM00212">
    <property type="entry name" value="UBCc"/>
    <property type="match status" value="1"/>
</dbReference>
<evidence type="ECO:0000313" key="3">
    <source>
        <dbReference type="EMBL" id="EPY30796.1"/>
    </source>
</evidence>
<feature type="domain" description="UBC core" evidence="2">
    <location>
        <begin position="2"/>
        <end position="167"/>
    </location>
</feature>
<feature type="compositionally biased region" description="Acidic residues" evidence="1">
    <location>
        <begin position="199"/>
        <end position="209"/>
    </location>
</feature>
<dbReference type="SUPFAM" id="SSF54495">
    <property type="entry name" value="UBC-like"/>
    <property type="match status" value="1"/>
</dbReference>
<gene>
    <name evidence="3" type="ORF">STCU_03888</name>
</gene>
<dbReference type="EMBL" id="ATMH01003888">
    <property type="protein sequence ID" value="EPY30796.1"/>
    <property type="molecule type" value="Genomic_DNA"/>
</dbReference>
<organism evidence="3 4">
    <name type="scientific">Strigomonas culicis</name>
    <dbReference type="NCBI Taxonomy" id="28005"/>
    <lineage>
        <taxon>Eukaryota</taxon>
        <taxon>Discoba</taxon>
        <taxon>Euglenozoa</taxon>
        <taxon>Kinetoplastea</taxon>
        <taxon>Metakinetoplastina</taxon>
        <taxon>Trypanosomatida</taxon>
        <taxon>Trypanosomatidae</taxon>
        <taxon>Strigomonadinae</taxon>
        <taxon>Strigomonas</taxon>
    </lineage>
</organism>
<reference evidence="3 4" key="1">
    <citation type="journal article" date="2013" name="PLoS ONE">
        <title>Predicting the Proteins of Angomonas deanei, Strigomonas culicis and Their Respective Endosymbionts Reveals New Aspects of the Trypanosomatidae Family.</title>
        <authorList>
            <person name="Motta M.C."/>
            <person name="Martins A.C."/>
            <person name="de Souza S.S."/>
            <person name="Catta-Preta C.M."/>
            <person name="Silva R."/>
            <person name="Klein C.C."/>
            <person name="de Almeida L.G."/>
            <person name="de Lima Cunha O."/>
            <person name="Ciapina L.P."/>
            <person name="Brocchi M."/>
            <person name="Colabardini A.C."/>
            <person name="de Araujo Lima B."/>
            <person name="Machado C.R."/>
            <person name="de Almeida Soares C.M."/>
            <person name="Probst C.M."/>
            <person name="de Menezes C.B."/>
            <person name="Thompson C.E."/>
            <person name="Bartholomeu D.C."/>
            <person name="Gradia D.F."/>
            <person name="Pavoni D.P."/>
            <person name="Grisard E.C."/>
            <person name="Fantinatti-Garboggini F."/>
            <person name="Marchini F.K."/>
            <person name="Rodrigues-Luiz G.F."/>
            <person name="Wagner G."/>
            <person name="Goldman G.H."/>
            <person name="Fietto J.L."/>
            <person name="Elias M.C."/>
            <person name="Goldman M.H."/>
            <person name="Sagot M.F."/>
            <person name="Pereira M."/>
            <person name="Stoco P.H."/>
            <person name="de Mendonca-Neto R.P."/>
            <person name="Teixeira S.M."/>
            <person name="Maciel T.E."/>
            <person name="de Oliveira Mendes T.A."/>
            <person name="Urmenyi T.P."/>
            <person name="de Souza W."/>
            <person name="Schenkman S."/>
            <person name="de Vasconcelos A.T."/>
        </authorList>
    </citation>
    <scope>NUCLEOTIDE SEQUENCE [LARGE SCALE GENOMIC DNA]</scope>
</reference>
<dbReference type="Proteomes" id="UP000015354">
    <property type="component" value="Unassembled WGS sequence"/>
</dbReference>
<feature type="region of interest" description="Disordered" evidence="1">
    <location>
        <begin position="199"/>
        <end position="221"/>
    </location>
</feature>
<dbReference type="InterPro" id="IPR050113">
    <property type="entry name" value="Ub_conjugating_enzyme"/>
</dbReference>
<dbReference type="InterPro" id="IPR016135">
    <property type="entry name" value="UBQ-conjugating_enzyme/RWD"/>
</dbReference>
<dbReference type="AlphaFoldDB" id="S9VUF9"/>
<name>S9VUF9_9TRYP</name>
<dbReference type="PROSITE" id="PS50127">
    <property type="entry name" value="UBC_2"/>
    <property type="match status" value="1"/>
</dbReference>
<comment type="caution">
    <text evidence="3">The sequence shown here is derived from an EMBL/GenBank/DDBJ whole genome shotgun (WGS) entry which is preliminary data.</text>
</comment>
<dbReference type="Pfam" id="PF00179">
    <property type="entry name" value="UQ_con"/>
    <property type="match status" value="1"/>
</dbReference>
<dbReference type="InterPro" id="IPR000608">
    <property type="entry name" value="UBC"/>
</dbReference>
<accession>S9VUF9</accession>
<keyword evidence="4" id="KW-1185">Reference proteome</keyword>
<dbReference type="PANTHER" id="PTHR24067">
    <property type="entry name" value="UBIQUITIN-CONJUGATING ENZYME E2"/>
    <property type="match status" value="1"/>
</dbReference>
<sequence>MAATAHLQKQLRDLQKDCPAGFRVESEKNIFEWTVWFAGPPDTPYFGGVYKATLNFPQSFPMEPPVFRIVSSFWHPNVYGNEDPGKVCISILHAPGVDELNDQETAMMRWTPVQSIRSVLLSVVSLLSDPDPKDAGAPANVNALVQYRSDRPAYEAKCMELAEKALRELPADFVPLKNEETVPFVPVLRNQYTYDYDFSDDEEDEEDESRDLFEGVQGGKRPPKEIYADELRQLHNLGLDPKYTDDILAQMIADARGDMEQVLSKVLA</sequence>